<dbReference type="Proteomes" id="UP000823749">
    <property type="component" value="Chromosome 2"/>
</dbReference>
<evidence type="ECO:0000313" key="2">
    <source>
        <dbReference type="Proteomes" id="UP000823749"/>
    </source>
</evidence>
<accession>A0AAV6L9D7</accession>
<organism evidence="1 2">
    <name type="scientific">Rhododendron griersonianum</name>
    <dbReference type="NCBI Taxonomy" id="479676"/>
    <lineage>
        <taxon>Eukaryota</taxon>
        <taxon>Viridiplantae</taxon>
        <taxon>Streptophyta</taxon>
        <taxon>Embryophyta</taxon>
        <taxon>Tracheophyta</taxon>
        <taxon>Spermatophyta</taxon>
        <taxon>Magnoliopsida</taxon>
        <taxon>eudicotyledons</taxon>
        <taxon>Gunneridae</taxon>
        <taxon>Pentapetalae</taxon>
        <taxon>asterids</taxon>
        <taxon>Ericales</taxon>
        <taxon>Ericaceae</taxon>
        <taxon>Ericoideae</taxon>
        <taxon>Rhodoreae</taxon>
        <taxon>Rhododendron</taxon>
    </lineage>
</organism>
<name>A0AAV6L9D7_9ERIC</name>
<protein>
    <submittedName>
        <fullName evidence="1">Uncharacterized protein</fullName>
    </submittedName>
</protein>
<sequence>MAAKEIVCSDFGDDSDLDYSDEELDAMNLELKAFYKKRVQKDNKIVADLEQALLILTNDTARLEKERDEKKKLISSGHMVQHW</sequence>
<evidence type="ECO:0000313" key="1">
    <source>
        <dbReference type="EMBL" id="KAG5560861.1"/>
    </source>
</evidence>
<proteinExistence type="predicted"/>
<keyword evidence="2" id="KW-1185">Reference proteome</keyword>
<comment type="caution">
    <text evidence="1">The sequence shown here is derived from an EMBL/GenBank/DDBJ whole genome shotgun (WGS) entry which is preliminary data.</text>
</comment>
<reference evidence="1" key="1">
    <citation type="submission" date="2020-08" db="EMBL/GenBank/DDBJ databases">
        <title>Plant Genome Project.</title>
        <authorList>
            <person name="Zhang R.-G."/>
        </authorList>
    </citation>
    <scope>NUCLEOTIDE SEQUENCE</scope>
    <source>
        <strain evidence="1">WSP0</strain>
        <tissue evidence="1">Leaf</tissue>
    </source>
</reference>
<dbReference type="AlphaFoldDB" id="A0AAV6L9D7"/>
<dbReference type="EMBL" id="JACTNZ010000002">
    <property type="protein sequence ID" value="KAG5560861.1"/>
    <property type="molecule type" value="Genomic_DNA"/>
</dbReference>
<gene>
    <name evidence="1" type="ORF">RHGRI_004021</name>
</gene>